<dbReference type="CDD" id="cd02440">
    <property type="entry name" value="AdoMet_MTases"/>
    <property type="match status" value="1"/>
</dbReference>
<dbReference type="GO" id="GO:0008757">
    <property type="term" value="F:S-adenosylmethionine-dependent methyltransferase activity"/>
    <property type="evidence" value="ECO:0007669"/>
    <property type="project" value="InterPro"/>
</dbReference>
<dbReference type="PANTHER" id="PTHR44068:SF11">
    <property type="entry name" value="GERANYL DIPHOSPHATE 2-C-METHYLTRANSFERASE"/>
    <property type="match status" value="1"/>
</dbReference>
<comment type="caution">
    <text evidence="3">The sequence shown here is derived from an EMBL/GenBank/DDBJ whole genome shotgun (WGS) entry which is preliminary data.</text>
</comment>
<evidence type="ECO:0000313" key="4">
    <source>
        <dbReference type="Proteomes" id="UP001155241"/>
    </source>
</evidence>
<dbReference type="Pfam" id="PF08241">
    <property type="entry name" value="Methyltransf_11"/>
    <property type="match status" value="1"/>
</dbReference>
<dbReference type="EMBL" id="JAMXLR010000092">
    <property type="protein sequence ID" value="MCO6047800.1"/>
    <property type="molecule type" value="Genomic_DNA"/>
</dbReference>
<dbReference type="InterPro" id="IPR050447">
    <property type="entry name" value="Erg6_SMT_methyltransf"/>
</dbReference>
<dbReference type="AlphaFoldDB" id="A0A9X2JJ52"/>
<dbReference type="GO" id="GO:0032259">
    <property type="term" value="P:methylation"/>
    <property type="evidence" value="ECO:0007669"/>
    <property type="project" value="UniProtKB-KW"/>
</dbReference>
<sequence>MIDSVAQITDLPLDEALALVRKAFDAAEITRRGIDSAGVVEYYRQSERAYRMFHSGEGALHIGMSTGKGDDDDVGHRRHVELFAELLESIDAQQAIEFGSGMGYNVRTLAREMPARQFVGVDLSPHHTKAARKDAAGLKNIEFIEGNYQQLDLPDEAFDAVLAIETLCQTEDQHLAIAEAYRILKPGGRMMVIDCYRNQPLDAVDEQLREAALLVEKTAAVDKFAELEPWQQMVREVGFEVIECTDRSTETARDLRRLYRLSRRFFKMSLAVKLIRRAMPALAMENAVCGLLMPYTVGHSVHGYYTITLAKPV</sequence>
<dbReference type="InterPro" id="IPR029063">
    <property type="entry name" value="SAM-dependent_MTases_sf"/>
</dbReference>
<keyword evidence="3" id="KW-0489">Methyltransferase</keyword>
<keyword evidence="4" id="KW-1185">Reference proteome</keyword>
<evidence type="ECO:0000256" key="1">
    <source>
        <dbReference type="ARBA" id="ARBA00022679"/>
    </source>
</evidence>
<gene>
    <name evidence="3" type="ORF">NG895_28175</name>
</gene>
<organism evidence="3 4">
    <name type="scientific">Aeoliella straminimaris</name>
    <dbReference type="NCBI Taxonomy" id="2954799"/>
    <lineage>
        <taxon>Bacteria</taxon>
        <taxon>Pseudomonadati</taxon>
        <taxon>Planctomycetota</taxon>
        <taxon>Planctomycetia</taxon>
        <taxon>Pirellulales</taxon>
        <taxon>Lacipirellulaceae</taxon>
        <taxon>Aeoliella</taxon>
    </lineage>
</organism>
<dbReference type="Gene3D" id="3.40.50.150">
    <property type="entry name" value="Vaccinia Virus protein VP39"/>
    <property type="match status" value="1"/>
</dbReference>
<name>A0A9X2JJ52_9BACT</name>
<feature type="domain" description="Methyltransferase type 11" evidence="2">
    <location>
        <begin position="97"/>
        <end position="191"/>
    </location>
</feature>
<evidence type="ECO:0000313" key="3">
    <source>
        <dbReference type="EMBL" id="MCO6047800.1"/>
    </source>
</evidence>
<dbReference type="RefSeq" id="WP_252855907.1">
    <property type="nucleotide sequence ID" value="NZ_JAMXLR010000092.1"/>
</dbReference>
<protein>
    <submittedName>
        <fullName evidence="3">Class I SAM-dependent methyltransferase</fullName>
    </submittedName>
</protein>
<keyword evidence="1" id="KW-0808">Transferase</keyword>
<dbReference type="InterPro" id="IPR013216">
    <property type="entry name" value="Methyltransf_11"/>
</dbReference>
<dbReference type="SUPFAM" id="SSF53335">
    <property type="entry name" value="S-adenosyl-L-methionine-dependent methyltransferases"/>
    <property type="match status" value="1"/>
</dbReference>
<accession>A0A9X2JJ52</accession>
<proteinExistence type="predicted"/>
<reference evidence="3" key="1">
    <citation type="submission" date="2022-06" db="EMBL/GenBank/DDBJ databases">
        <title>Aeoliella straminimaris, a novel planctomycete from sediments.</title>
        <authorList>
            <person name="Vitorino I.R."/>
            <person name="Lage O.M."/>
        </authorList>
    </citation>
    <scope>NUCLEOTIDE SEQUENCE</scope>
    <source>
        <strain evidence="3">ICT_H6.2</strain>
    </source>
</reference>
<evidence type="ECO:0000259" key="2">
    <source>
        <dbReference type="Pfam" id="PF08241"/>
    </source>
</evidence>
<dbReference type="Proteomes" id="UP001155241">
    <property type="component" value="Unassembled WGS sequence"/>
</dbReference>
<dbReference type="PANTHER" id="PTHR44068">
    <property type="entry name" value="ZGC:194242"/>
    <property type="match status" value="1"/>
</dbReference>